<organism evidence="2">
    <name type="scientific">Copidosoma floridanum</name>
    <name type="common">Wasp</name>
    <dbReference type="NCBI Taxonomy" id="29053"/>
    <lineage>
        <taxon>Eukaryota</taxon>
        <taxon>Metazoa</taxon>
        <taxon>Ecdysozoa</taxon>
        <taxon>Arthropoda</taxon>
        <taxon>Hexapoda</taxon>
        <taxon>Insecta</taxon>
        <taxon>Pterygota</taxon>
        <taxon>Neoptera</taxon>
        <taxon>Endopterygota</taxon>
        <taxon>Hymenoptera</taxon>
        <taxon>Apocrita</taxon>
        <taxon>Proctotrupomorpha</taxon>
        <taxon>Chalcidoidea</taxon>
        <taxon>Encyrtidae</taxon>
        <taxon>Encyrtinae</taxon>
        <taxon>Copidosoma</taxon>
    </lineage>
</organism>
<protein>
    <submittedName>
        <fullName evidence="2">Odorant-binding protein 5</fullName>
    </submittedName>
</protein>
<dbReference type="SUPFAM" id="SSF47565">
    <property type="entry name" value="Insect pheromone/odorant-binding proteins"/>
    <property type="match status" value="1"/>
</dbReference>
<accession>V9ZC03</accession>
<dbReference type="EMBL" id="KF809739">
    <property type="protein sequence ID" value="AHE40947.1"/>
    <property type="molecule type" value="mRNA"/>
</dbReference>
<keyword evidence="1" id="KW-0732">Signal</keyword>
<dbReference type="GO" id="GO:0005549">
    <property type="term" value="F:odorant binding"/>
    <property type="evidence" value="ECO:0007669"/>
    <property type="project" value="InterPro"/>
</dbReference>
<dbReference type="AlphaFoldDB" id="V9ZC03"/>
<dbReference type="RefSeq" id="XP_014216190.1">
    <property type="nucleotide sequence ID" value="XM_014360704.1"/>
</dbReference>
<sequence>MNKLLMLTFALSINFVLSGKSVKEALEDIRLISRLQNYCYNETGFTREKHELIRDARTYSSDINYFCYVGCYCTHVKDLWLTKRTLNYEAVAASVTRFLSVPVAYHVINQCTNISTNSLCATGKKIHDCFAERNVIITGSIGYFDGDEI</sequence>
<reference evidence="2" key="1">
    <citation type="journal article" date="2013" name="J. Insect Physiol.">
        <title>Analysis of odorant-binding protein gene family members in the polyembryonic wasp, Copidosoma floridanum: Evidence for caste bias and host interaction.</title>
        <authorList>
            <person name="Donnell D.M."/>
        </authorList>
    </citation>
    <scope>NUCLEOTIDE SEQUENCE</scope>
</reference>
<evidence type="ECO:0000313" key="2">
    <source>
        <dbReference type="EMBL" id="AHE40947.1"/>
    </source>
</evidence>
<evidence type="ECO:0000256" key="1">
    <source>
        <dbReference type="SAM" id="SignalP"/>
    </source>
</evidence>
<dbReference type="Gene3D" id="1.10.238.20">
    <property type="entry name" value="Pheromone/general odorant binding protein domain"/>
    <property type="match status" value="1"/>
</dbReference>
<feature type="signal peptide" evidence="1">
    <location>
        <begin position="1"/>
        <end position="18"/>
    </location>
</feature>
<dbReference type="InterPro" id="IPR036728">
    <property type="entry name" value="PBP_GOBP_sf"/>
</dbReference>
<feature type="chain" id="PRO_5004784636" evidence="1">
    <location>
        <begin position="19"/>
        <end position="149"/>
    </location>
</feature>
<name>V9ZC03_COPFL</name>
<proteinExistence type="evidence at transcript level"/>
<dbReference type="GeneID" id="106644978"/>